<dbReference type="GO" id="GO:0016020">
    <property type="term" value="C:membrane"/>
    <property type="evidence" value="ECO:0007669"/>
    <property type="project" value="UniProtKB-SubCell"/>
</dbReference>
<feature type="transmembrane region" description="Helical" evidence="10">
    <location>
        <begin position="6"/>
        <end position="28"/>
    </location>
</feature>
<dbReference type="EMBL" id="LGRX02025243">
    <property type="protein sequence ID" value="KAK3252742.1"/>
    <property type="molecule type" value="Genomic_DNA"/>
</dbReference>
<dbReference type="PROSITE" id="PS50920">
    <property type="entry name" value="SOLCAR"/>
    <property type="match status" value="3"/>
</dbReference>
<feature type="transmembrane region" description="Helical" evidence="10">
    <location>
        <begin position="103"/>
        <end position="124"/>
    </location>
</feature>
<dbReference type="InterPro" id="IPR023395">
    <property type="entry name" value="MCP_dom_sf"/>
</dbReference>
<comment type="similarity">
    <text evidence="2 9">Belongs to the mitochondrial carrier (TC 2.A.29) family.</text>
</comment>
<dbReference type="Proteomes" id="UP001190700">
    <property type="component" value="Unassembled WGS sequence"/>
</dbReference>
<dbReference type="SUPFAM" id="SSF103506">
    <property type="entry name" value="Mitochondrial carrier"/>
    <property type="match status" value="1"/>
</dbReference>
<keyword evidence="7 8" id="KW-0472">Membrane</keyword>
<dbReference type="AlphaFoldDB" id="A0AAE0F645"/>
<evidence type="ECO:0000256" key="6">
    <source>
        <dbReference type="ARBA" id="ARBA00022989"/>
    </source>
</evidence>
<keyword evidence="12" id="KW-1185">Reference proteome</keyword>
<feature type="repeat" description="Solcar" evidence="8">
    <location>
        <begin position="53"/>
        <end position="131"/>
    </location>
</feature>
<evidence type="ECO:0000256" key="7">
    <source>
        <dbReference type="ARBA" id="ARBA00023136"/>
    </source>
</evidence>
<dbReference type="Gene3D" id="1.50.40.10">
    <property type="entry name" value="Mitochondrial carrier domain"/>
    <property type="match status" value="2"/>
</dbReference>
<proteinExistence type="inferred from homology"/>
<keyword evidence="4 8" id="KW-0812">Transmembrane</keyword>
<feature type="repeat" description="Solcar" evidence="8">
    <location>
        <begin position="140"/>
        <end position="224"/>
    </location>
</feature>
<evidence type="ECO:0000256" key="10">
    <source>
        <dbReference type="SAM" id="Phobius"/>
    </source>
</evidence>
<evidence type="ECO:0000256" key="1">
    <source>
        <dbReference type="ARBA" id="ARBA00004141"/>
    </source>
</evidence>
<gene>
    <name evidence="11" type="ORF">CYMTET_37989</name>
</gene>
<organism evidence="11 12">
    <name type="scientific">Cymbomonas tetramitiformis</name>
    <dbReference type="NCBI Taxonomy" id="36881"/>
    <lineage>
        <taxon>Eukaryota</taxon>
        <taxon>Viridiplantae</taxon>
        <taxon>Chlorophyta</taxon>
        <taxon>Pyramimonadophyceae</taxon>
        <taxon>Pyramimonadales</taxon>
        <taxon>Pyramimonadaceae</taxon>
        <taxon>Cymbomonas</taxon>
    </lineage>
</organism>
<comment type="caution">
    <text evidence="11">The sequence shown here is derived from an EMBL/GenBank/DDBJ whole genome shotgun (WGS) entry which is preliminary data.</text>
</comment>
<accession>A0AAE0F645</accession>
<evidence type="ECO:0000256" key="3">
    <source>
        <dbReference type="ARBA" id="ARBA00022448"/>
    </source>
</evidence>
<name>A0AAE0F645_9CHLO</name>
<dbReference type="PANTHER" id="PTHR45667">
    <property type="entry name" value="S-ADENOSYLMETHIONINE MITOCHONDRIAL CARRIER PROTEIN"/>
    <property type="match status" value="1"/>
</dbReference>
<keyword evidence="5" id="KW-0677">Repeat</keyword>
<evidence type="ECO:0000256" key="2">
    <source>
        <dbReference type="ARBA" id="ARBA00006375"/>
    </source>
</evidence>
<dbReference type="InterPro" id="IPR018108">
    <property type="entry name" value="MCP_transmembrane"/>
</dbReference>
<evidence type="ECO:0000256" key="9">
    <source>
        <dbReference type="RuleBase" id="RU000488"/>
    </source>
</evidence>
<sequence>MKKRVSLNLTVTSAATLGIGIGAVGLSIQDRDLLRISSAFRCEFARLWDHKNWNAFCDACSGSFAEAMCVAALFPVDTIKVRKQAMAGAKVKSLLSLSAMKQLYAGVGAAVVGAALFGAAYMAIYEGTKRLVLPQTPTNLRPLTFTLATMLANIVPSLIEVPLDATKQRMQSGMFGRGGFWATFGRSYRRGGLPALYCGYLPFVLKTIPFEVVEFNMYEKLKDLGNGNPEENGAGKPPWQRMVCIGAISGTVAALVTMPIDCLKTYVNTRAPGSRPLGMLASGKRLFLERGIRGFFVGTVPRVCYHAPAGAIYFLAYEHCSHALLGKQAVADSNAPDE</sequence>
<evidence type="ECO:0000256" key="4">
    <source>
        <dbReference type="ARBA" id="ARBA00022692"/>
    </source>
</evidence>
<evidence type="ECO:0000256" key="8">
    <source>
        <dbReference type="PROSITE-ProRule" id="PRU00282"/>
    </source>
</evidence>
<evidence type="ECO:0000313" key="11">
    <source>
        <dbReference type="EMBL" id="KAK3252742.1"/>
    </source>
</evidence>
<feature type="repeat" description="Solcar" evidence="8">
    <location>
        <begin position="237"/>
        <end position="323"/>
    </location>
</feature>
<keyword evidence="3 9" id="KW-0813">Transport</keyword>
<reference evidence="11 12" key="1">
    <citation type="journal article" date="2015" name="Genome Biol. Evol.">
        <title>Comparative Genomics of a Bacterivorous Green Alga Reveals Evolutionary Causalities and Consequences of Phago-Mixotrophic Mode of Nutrition.</title>
        <authorList>
            <person name="Burns J.A."/>
            <person name="Paasch A."/>
            <person name="Narechania A."/>
            <person name="Kim E."/>
        </authorList>
    </citation>
    <scope>NUCLEOTIDE SEQUENCE [LARGE SCALE GENOMIC DNA]</scope>
    <source>
        <strain evidence="11 12">PLY_AMNH</strain>
    </source>
</reference>
<keyword evidence="6 10" id="KW-1133">Transmembrane helix</keyword>
<dbReference type="Pfam" id="PF00153">
    <property type="entry name" value="Mito_carr"/>
    <property type="match status" value="3"/>
</dbReference>
<evidence type="ECO:0000313" key="12">
    <source>
        <dbReference type="Proteomes" id="UP001190700"/>
    </source>
</evidence>
<protein>
    <recommendedName>
        <fullName evidence="13">Mitochondrial carrier protein</fullName>
    </recommendedName>
</protein>
<evidence type="ECO:0000256" key="5">
    <source>
        <dbReference type="ARBA" id="ARBA00022737"/>
    </source>
</evidence>
<comment type="subcellular location">
    <subcellularLocation>
        <location evidence="1">Membrane</location>
        <topology evidence="1">Multi-pass membrane protein</topology>
    </subcellularLocation>
</comment>
<evidence type="ECO:0008006" key="13">
    <source>
        <dbReference type="Google" id="ProtNLM"/>
    </source>
</evidence>